<proteinExistence type="predicted"/>
<dbReference type="AlphaFoldDB" id="A0A5R9KZ26"/>
<gene>
    <name evidence="1" type="ORF">FEN17_19050</name>
</gene>
<accession>A0A5R9KZ26</accession>
<dbReference type="Proteomes" id="UP000306402">
    <property type="component" value="Unassembled WGS sequence"/>
</dbReference>
<evidence type="ECO:0000313" key="1">
    <source>
        <dbReference type="EMBL" id="TLV01524.1"/>
    </source>
</evidence>
<name>A0A5R9KZ26_9BACT</name>
<keyword evidence="2" id="KW-1185">Reference proteome</keyword>
<dbReference type="EMBL" id="VCEJ01000004">
    <property type="protein sequence ID" value="TLV01524.1"/>
    <property type="molecule type" value="Genomic_DNA"/>
</dbReference>
<dbReference type="RefSeq" id="WP_138366895.1">
    <property type="nucleotide sequence ID" value="NZ_VCEJ01000004.1"/>
</dbReference>
<evidence type="ECO:0000313" key="2">
    <source>
        <dbReference type="Proteomes" id="UP000306402"/>
    </source>
</evidence>
<comment type="caution">
    <text evidence="1">The sequence shown here is derived from an EMBL/GenBank/DDBJ whole genome shotgun (WGS) entry which is preliminary data.</text>
</comment>
<protein>
    <submittedName>
        <fullName evidence="1">Uncharacterized protein</fullName>
    </submittedName>
</protein>
<reference evidence="1 2" key="1">
    <citation type="submission" date="2019-05" db="EMBL/GenBank/DDBJ databases">
        <authorList>
            <person name="Qu J.-H."/>
        </authorList>
    </citation>
    <scope>NUCLEOTIDE SEQUENCE [LARGE SCALE GENOMIC DNA]</scope>
    <source>
        <strain evidence="1 2">T17</strain>
    </source>
</reference>
<organism evidence="1 2">
    <name type="scientific">Dyadobacter luticola</name>
    <dbReference type="NCBI Taxonomy" id="1979387"/>
    <lineage>
        <taxon>Bacteria</taxon>
        <taxon>Pseudomonadati</taxon>
        <taxon>Bacteroidota</taxon>
        <taxon>Cytophagia</taxon>
        <taxon>Cytophagales</taxon>
        <taxon>Spirosomataceae</taxon>
        <taxon>Dyadobacter</taxon>
    </lineage>
</organism>
<dbReference type="PROSITE" id="PS51257">
    <property type="entry name" value="PROKAR_LIPOPROTEIN"/>
    <property type="match status" value="1"/>
</dbReference>
<dbReference type="OrthoDB" id="938251at2"/>
<sequence length="316" mass="34938">MNSKRLSPLLTAAILWLLVGCNKVYDIQEPDTETVPEATITAIKTAYPDAGNFLFKTLLKDKLWKAGFESNASKFETQVSPIAIVADVYKESNNITLYKSLTDKLKVKGGTISGLQLMEKSTDSTARMKYVLDGKSYLLNYYILNDWHIVKLIAGFPAESYSLQPADLPASTVAFCADNSIPLADSKITVNVNAEGKKVYFIQPQSQLYPVIFNDAGELIWIAKNSDGTQLVNKPNNEVGDATLLANVTAGYEDFTTPTEVAFESQFNGLKSVRYVFQKQSGVAGTKSFINELREVFVNATSGEIIYDQYSSYVFK</sequence>